<keyword evidence="4" id="KW-1185">Reference proteome</keyword>
<feature type="transmembrane region" description="Helical" evidence="1">
    <location>
        <begin position="104"/>
        <end position="130"/>
    </location>
</feature>
<feature type="transmembrane region" description="Helical" evidence="1">
    <location>
        <begin position="53"/>
        <end position="76"/>
    </location>
</feature>
<comment type="caution">
    <text evidence="3">The sequence shown here is derived from an EMBL/GenBank/DDBJ whole genome shotgun (WGS) entry which is preliminary data.</text>
</comment>
<protein>
    <submittedName>
        <fullName evidence="3">DedA family protein</fullName>
    </submittedName>
</protein>
<dbReference type="Pfam" id="PF09335">
    <property type="entry name" value="VTT_dom"/>
    <property type="match status" value="1"/>
</dbReference>
<dbReference type="RefSeq" id="WP_313832379.1">
    <property type="nucleotide sequence ID" value="NZ_JAQOUE010000001.1"/>
</dbReference>
<dbReference type="PANTHER" id="PTHR42709:SF11">
    <property type="entry name" value="DEDA FAMILY PROTEIN"/>
    <property type="match status" value="1"/>
</dbReference>
<keyword evidence="1" id="KW-1133">Transmembrane helix</keyword>
<organism evidence="3 4">
    <name type="scientific">Candidatus Nitronereus thalassa</name>
    <dbReference type="NCBI Taxonomy" id="3020898"/>
    <lineage>
        <taxon>Bacteria</taxon>
        <taxon>Pseudomonadati</taxon>
        <taxon>Nitrospirota</taxon>
        <taxon>Nitrospiria</taxon>
        <taxon>Nitrospirales</taxon>
        <taxon>Nitrospiraceae</taxon>
        <taxon>Candidatus Nitronereus</taxon>
    </lineage>
</organism>
<feature type="domain" description="VTT" evidence="2">
    <location>
        <begin position="36"/>
        <end position="150"/>
    </location>
</feature>
<sequence length="201" mass="22481">MIHELYDWMLSWSESPYAVPALFILSFAESSFFPLPPDVLLMALTLGNPSWGMYYAAVTTVGSVLGGIFGYAIGWWGGRPLLLRFMGIERMTMVHQTFERYEGWAILIAGLTPIPYKVFTIGAGAFYVNFRVFVIASLLSRGARFFLVAGTLQLFGPWVKEVIEQYFNLLTILLVALIAIGFWVVKHHAKKAMKASPSPSD</sequence>
<dbReference type="Proteomes" id="UP001250932">
    <property type="component" value="Unassembled WGS sequence"/>
</dbReference>
<feature type="transmembrane region" description="Helical" evidence="1">
    <location>
        <begin position="142"/>
        <end position="159"/>
    </location>
</feature>
<evidence type="ECO:0000256" key="1">
    <source>
        <dbReference type="SAM" id="Phobius"/>
    </source>
</evidence>
<evidence type="ECO:0000259" key="2">
    <source>
        <dbReference type="Pfam" id="PF09335"/>
    </source>
</evidence>
<dbReference type="PANTHER" id="PTHR42709">
    <property type="entry name" value="ALKALINE PHOSPHATASE LIKE PROTEIN"/>
    <property type="match status" value="1"/>
</dbReference>
<name>A0ABU3K6G7_9BACT</name>
<keyword evidence="1" id="KW-0472">Membrane</keyword>
<evidence type="ECO:0000313" key="3">
    <source>
        <dbReference type="EMBL" id="MDT7042025.1"/>
    </source>
</evidence>
<accession>A0ABU3K6G7</accession>
<reference evidence="3 4" key="1">
    <citation type="journal article" date="2023" name="ISME J.">
        <title>Cultivation and genomic characterization of novel and ubiquitous marine nitrite-oxidizing bacteria from the Nitrospirales.</title>
        <authorList>
            <person name="Mueller A.J."/>
            <person name="Daebeler A."/>
            <person name="Herbold C.W."/>
            <person name="Kirkegaard R.H."/>
            <person name="Daims H."/>
        </authorList>
    </citation>
    <scope>NUCLEOTIDE SEQUENCE [LARGE SCALE GENOMIC DNA]</scope>
    <source>
        <strain evidence="3 4">EB</strain>
    </source>
</reference>
<gene>
    <name evidence="3" type="ORF">PPG34_06640</name>
</gene>
<dbReference type="EMBL" id="JAQOUE010000001">
    <property type="protein sequence ID" value="MDT7042025.1"/>
    <property type="molecule type" value="Genomic_DNA"/>
</dbReference>
<dbReference type="InterPro" id="IPR051311">
    <property type="entry name" value="DedA_domain"/>
</dbReference>
<proteinExistence type="predicted"/>
<evidence type="ECO:0000313" key="4">
    <source>
        <dbReference type="Proteomes" id="UP001250932"/>
    </source>
</evidence>
<feature type="transmembrane region" description="Helical" evidence="1">
    <location>
        <begin position="165"/>
        <end position="185"/>
    </location>
</feature>
<keyword evidence="1" id="KW-0812">Transmembrane</keyword>
<dbReference type="InterPro" id="IPR032816">
    <property type="entry name" value="VTT_dom"/>
</dbReference>